<dbReference type="AlphaFoldDB" id="A0AAE0MQY8"/>
<gene>
    <name evidence="2" type="ORF">B0H65DRAFT_590144</name>
</gene>
<feature type="non-terminal residue" evidence="2">
    <location>
        <position position="1"/>
    </location>
</feature>
<feature type="region of interest" description="Disordered" evidence="1">
    <location>
        <begin position="16"/>
        <end position="86"/>
    </location>
</feature>
<protein>
    <submittedName>
        <fullName evidence="2">Uncharacterized protein</fullName>
    </submittedName>
</protein>
<sequence length="109" mass="11878">MYKYPVCLTTSLASLHNFQPNNNTGSKLFKASRNKPPQPKPSRCSPHSPPPRPPEPLLPPPPPVKRKLPSPLLPLPRLPRTAPGTTICTCRRARLGVLPPEVAPDLSPS</sequence>
<organism evidence="2 3">
    <name type="scientific">Neurospora tetraspora</name>
    <dbReference type="NCBI Taxonomy" id="94610"/>
    <lineage>
        <taxon>Eukaryota</taxon>
        <taxon>Fungi</taxon>
        <taxon>Dikarya</taxon>
        <taxon>Ascomycota</taxon>
        <taxon>Pezizomycotina</taxon>
        <taxon>Sordariomycetes</taxon>
        <taxon>Sordariomycetidae</taxon>
        <taxon>Sordariales</taxon>
        <taxon>Sordariaceae</taxon>
        <taxon>Neurospora</taxon>
    </lineage>
</organism>
<dbReference type="RefSeq" id="XP_062681033.1">
    <property type="nucleotide sequence ID" value="XM_062831060.1"/>
</dbReference>
<proteinExistence type="predicted"/>
<evidence type="ECO:0000313" key="2">
    <source>
        <dbReference type="EMBL" id="KAK3343240.1"/>
    </source>
</evidence>
<dbReference type="GeneID" id="87868214"/>
<evidence type="ECO:0000256" key="1">
    <source>
        <dbReference type="SAM" id="MobiDB-lite"/>
    </source>
</evidence>
<comment type="caution">
    <text evidence="2">The sequence shown here is derived from an EMBL/GenBank/DDBJ whole genome shotgun (WGS) entry which is preliminary data.</text>
</comment>
<evidence type="ECO:0000313" key="3">
    <source>
        <dbReference type="Proteomes" id="UP001278500"/>
    </source>
</evidence>
<name>A0AAE0MQY8_9PEZI</name>
<reference evidence="2" key="1">
    <citation type="journal article" date="2023" name="Mol. Phylogenet. Evol.">
        <title>Genome-scale phylogeny and comparative genomics of the fungal order Sordariales.</title>
        <authorList>
            <person name="Hensen N."/>
            <person name="Bonometti L."/>
            <person name="Westerberg I."/>
            <person name="Brannstrom I.O."/>
            <person name="Guillou S."/>
            <person name="Cros-Aarteil S."/>
            <person name="Calhoun S."/>
            <person name="Haridas S."/>
            <person name="Kuo A."/>
            <person name="Mondo S."/>
            <person name="Pangilinan J."/>
            <person name="Riley R."/>
            <person name="LaButti K."/>
            <person name="Andreopoulos B."/>
            <person name="Lipzen A."/>
            <person name="Chen C."/>
            <person name="Yan M."/>
            <person name="Daum C."/>
            <person name="Ng V."/>
            <person name="Clum A."/>
            <person name="Steindorff A."/>
            <person name="Ohm R.A."/>
            <person name="Martin F."/>
            <person name="Silar P."/>
            <person name="Natvig D.O."/>
            <person name="Lalanne C."/>
            <person name="Gautier V."/>
            <person name="Ament-Velasquez S.L."/>
            <person name="Kruys A."/>
            <person name="Hutchinson M.I."/>
            <person name="Powell A.J."/>
            <person name="Barry K."/>
            <person name="Miller A.N."/>
            <person name="Grigoriev I.V."/>
            <person name="Debuchy R."/>
            <person name="Gladieux P."/>
            <person name="Hiltunen Thoren M."/>
            <person name="Johannesson H."/>
        </authorList>
    </citation>
    <scope>NUCLEOTIDE SEQUENCE</scope>
    <source>
        <strain evidence="2">CBS 560.94</strain>
    </source>
</reference>
<reference evidence="2" key="2">
    <citation type="submission" date="2023-06" db="EMBL/GenBank/DDBJ databases">
        <authorList>
            <consortium name="Lawrence Berkeley National Laboratory"/>
            <person name="Haridas S."/>
            <person name="Hensen N."/>
            <person name="Bonometti L."/>
            <person name="Westerberg I."/>
            <person name="Brannstrom I.O."/>
            <person name="Guillou S."/>
            <person name="Cros-Aarteil S."/>
            <person name="Calhoun S."/>
            <person name="Kuo A."/>
            <person name="Mondo S."/>
            <person name="Pangilinan J."/>
            <person name="Riley R."/>
            <person name="Labutti K."/>
            <person name="Andreopoulos B."/>
            <person name="Lipzen A."/>
            <person name="Chen C."/>
            <person name="Yanf M."/>
            <person name="Daum C."/>
            <person name="Ng V."/>
            <person name="Clum A."/>
            <person name="Steindorff A."/>
            <person name="Ohm R."/>
            <person name="Martin F."/>
            <person name="Silar P."/>
            <person name="Natvig D."/>
            <person name="Lalanne C."/>
            <person name="Gautier V."/>
            <person name="Ament-Velasquez S.L."/>
            <person name="Kruys A."/>
            <person name="Hutchinson M.I."/>
            <person name="Powell A.J."/>
            <person name="Barry K."/>
            <person name="Miller A.N."/>
            <person name="Grigoriev I.V."/>
            <person name="Debuchy R."/>
            <person name="Gladieux P."/>
            <person name="Thoren M.H."/>
            <person name="Johannesson H."/>
        </authorList>
    </citation>
    <scope>NUCLEOTIDE SEQUENCE</scope>
    <source>
        <strain evidence="2">CBS 560.94</strain>
    </source>
</reference>
<feature type="compositionally biased region" description="Polar residues" evidence="1">
    <location>
        <begin position="16"/>
        <end position="26"/>
    </location>
</feature>
<dbReference type="Proteomes" id="UP001278500">
    <property type="component" value="Unassembled WGS sequence"/>
</dbReference>
<keyword evidence="3" id="KW-1185">Reference proteome</keyword>
<feature type="compositionally biased region" description="Pro residues" evidence="1">
    <location>
        <begin position="47"/>
        <end position="63"/>
    </location>
</feature>
<accession>A0AAE0MQY8</accession>
<dbReference type="EMBL" id="JAUEPP010000005">
    <property type="protein sequence ID" value="KAK3343240.1"/>
    <property type="molecule type" value="Genomic_DNA"/>
</dbReference>